<dbReference type="PANTHER" id="PTHR33392:SF6">
    <property type="entry name" value="POLYISOPRENYL-TEICHOIC ACID--PEPTIDOGLYCAN TEICHOIC ACID TRANSFERASE TAGU"/>
    <property type="match status" value="1"/>
</dbReference>
<dbReference type="InterPro" id="IPR004474">
    <property type="entry name" value="LytR_CpsA_psr"/>
</dbReference>
<dbReference type="RefSeq" id="WP_345030347.1">
    <property type="nucleotide sequence ID" value="NZ_BAABGL010000004.1"/>
</dbReference>
<dbReference type="NCBIfam" id="TIGR00350">
    <property type="entry name" value="lytR_cpsA_psr"/>
    <property type="match status" value="1"/>
</dbReference>
<evidence type="ECO:0000256" key="2">
    <source>
        <dbReference type="SAM" id="MobiDB-lite"/>
    </source>
</evidence>
<evidence type="ECO:0000256" key="3">
    <source>
        <dbReference type="SAM" id="Phobius"/>
    </source>
</evidence>
<proteinExistence type="inferred from homology"/>
<comment type="caution">
    <text evidence="5">The sequence shown here is derived from an EMBL/GenBank/DDBJ whole genome shotgun (WGS) entry which is preliminary data.</text>
</comment>
<name>A0ABP8J813_9MICO</name>
<feature type="compositionally biased region" description="Basic and acidic residues" evidence="2">
    <location>
        <begin position="1"/>
        <end position="15"/>
    </location>
</feature>
<accession>A0ABP8J813</accession>
<keyword evidence="3" id="KW-0472">Membrane</keyword>
<reference evidence="6" key="1">
    <citation type="journal article" date="2019" name="Int. J. Syst. Evol. Microbiol.">
        <title>The Global Catalogue of Microorganisms (GCM) 10K type strain sequencing project: providing services to taxonomists for standard genome sequencing and annotation.</title>
        <authorList>
            <consortium name="The Broad Institute Genomics Platform"/>
            <consortium name="The Broad Institute Genome Sequencing Center for Infectious Disease"/>
            <person name="Wu L."/>
            <person name="Ma J."/>
        </authorList>
    </citation>
    <scope>NUCLEOTIDE SEQUENCE [LARGE SCALE GENOMIC DNA]</scope>
    <source>
        <strain evidence="6">JCM 17808</strain>
    </source>
</reference>
<feature type="domain" description="Cell envelope-related transcriptional attenuator" evidence="4">
    <location>
        <begin position="115"/>
        <end position="256"/>
    </location>
</feature>
<evidence type="ECO:0000313" key="5">
    <source>
        <dbReference type="EMBL" id="GAA4386655.1"/>
    </source>
</evidence>
<dbReference type="InterPro" id="IPR050922">
    <property type="entry name" value="LytR/CpsA/Psr_CW_biosynth"/>
</dbReference>
<evidence type="ECO:0000256" key="1">
    <source>
        <dbReference type="ARBA" id="ARBA00006068"/>
    </source>
</evidence>
<evidence type="ECO:0000313" key="6">
    <source>
        <dbReference type="Proteomes" id="UP001500642"/>
    </source>
</evidence>
<dbReference type="PANTHER" id="PTHR33392">
    <property type="entry name" value="POLYISOPRENYL-TEICHOIC ACID--PEPTIDOGLYCAN TEICHOIC ACID TRANSFERASE TAGU"/>
    <property type="match status" value="1"/>
</dbReference>
<gene>
    <name evidence="5" type="ORF">GCM10023167_09810</name>
</gene>
<protein>
    <submittedName>
        <fullName evidence="5">LCP family protein</fullName>
    </submittedName>
</protein>
<evidence type="ECO:0000259" key="4">
    <source>
        <dbReference type="Pfam" id="PF03816"/>
    </source>
</evidence>
<dbReference type="Pfam" id="PF03816">
    <property type="entry name" value="LytR_cpsA_psr"/>
    <property type="match status" value="1"/>
</dbReference>
<keyword evidence="3" id="KW-1133">Transmembrane helix</keyword>
<organism evidence="5 6">
    <name type="scientific">Brevibacterium pityocampae</name>
    <dbReference type="NCBI Taxonomy" id="506594"/>
    <lineage>
        <taxon>Bacteria</taxon>
        <taxon>Bacillati</taxon>
        <taxon>Actinomycetota</taxon>
        <taxon>Actinomycetes</taxon>
        <taxon>Micrococcales</taxon>
        <taxon>Brevibacteriaceae</taxon>
        <taxon>Brevibacterium</taxon>
    </lineage>
</organism>
<sequence length="356" mass="38687">MTDPRSTSDFDRLFYEDDPGAPSESAPGRRRPRKKKTGRRVLVGALILVLLAVLGLGAYGFYIANLYDSGKQEVTDEEAFGGARPETSGEGMNVLLLGSDARDEDVDYENSRGFRSDTIMVMHVPEDRSGVQIMSIPRDIWVDIEGHGQAKINAAMSFGGLPLATSTVSDFIGAPIHHVAIIDFEGFQALTDSLGEVEVESEQSFESGGHSFQEGTNTLDGEQALAFVRARKNFGDGDLQRNRNQQAFLSGVMNELISRDTLSDPTRISGIVRDFSPYMTVDSGLSSGTIGSLAYQLRDVRQDDIEFFSAPIGGLGTSSDGQSYLSVDEDELEKVRTAFAEDTVGDYAAQAETQHL</sequence>
<feature type="region of interest" description="Disordered" evidence="2">
    <location>
        <begin position="1"/>
        <end position="35"/>
    </location>
</feature>
<dbReference type="EMBL" id="BAABGL010000004">
    <property type="protein sequence ID" value="GAA4386655.1"/>
    <property type="molecule type" value="Genomic_DNA"/>
</dbReference>
<keyword evidence="3" id="KW-0812">Transmembrane</keyword>
<dbReference type="Proteomes" id="UP001500642">
    <property type="component" value="Unassembled WGS sequence"/>
</dbReference>
<keyword evidence="6" id="KW-1185">Reference proteome</keyword>
<feature type="transmembrane region" description="Helical" evidence="3">
    <location>
        <begin position="41"/>
        <end position="62"/>
    </location>
</feature>
<comment type="similarity">
    <text evidence="1">Belongs to the LytR/CpsA/Psr (LCP) family.</text>
</comment>
<dbReference type="Gene3D" id="3.40.630.190">
    <property type="entry name" value="LCP protein"/>
    <property type="match status" value="1"/>
</dbReference>